<organism evidence="2">
    <name type="scientific">Cyanophora sudae</name>
    <dbReference type="NCBI Taxonomy" id="1522369"/>
    <lineage>
        <taxon>Eukaryota</taxon>
        <taxon>Glaucocystophyceae</taxon>
        <taxon>Cyanophorales</taxon>
        <taxon>Cyanophoraceae</taxon>
        <taxon>Cyanophora</taxon>
    </lineage>
</organism>
<sequence>MEIPNLLRKPDLPNVEKMLTCIFDANILKKSVVLNNLSIIHFVINHKNEVNKILTSNDTFCFNLAYRSLSINDLDEYKFTQAEYNFWLQFLPFFFNLINNRIFVKQILKNAAILEEVLMELSEQNNLEILYLNQLYIKKTNE</sequence>
<reference evidence="2" key="1">
    <citation type="journal article" date="2018" name="Adv. Bot. Res.">
        <title>Chapter Four - Comparative Plastid Genomics of Glaucophytes species.</title>
        <authorList>
            <person name="Reyes-Prieto A."/>
            <person name="Russell S."/>
            <person name="Figueroa-Martinez F."/>
            <person name="Jackson C."/>
        </authorList>
    </citation>
    <scope>NUCLEOTIDE SEQUENCE</scope>
    <source>
        <strain evidence="2">NIES-764</strain>
    </source>
</reference>
<name>A0A2Z4HGA9_9EUKA</name>
<keyword evidence="2" id="KW-0934">Plastid</keyword>
<evidence type="ECO:0000313" key="1">
    <source>
        <dbReference type="EMBL" id="AWW13683.1"/>
    </source>
</evidence>
<geneLocation type="plastid" evidence="2"/>
<dbReference type="AlphaFoldDB" id="A0A2Z4HGA9"/>
<gene>
    <name evidence="2" type="primary">orf16</name>
    <name evidence="1" type="synonym">orf3</name>
</gene>
<accession>A0A2Z4HGA9</accession>
<dbReference type="GeneID" id="37543610"/>
<dbReference type="EMBL" id="MG601102">
    <property type="protein sequence ID" value="AWW13684.1"/>
    <property type="molecule type" value="Genomic_DNA"/>
</dbReference>
<protein>
    <submittedName>
        <fullName evidence="2">Uncharacterized protein</fullName>
    </submittedName>
</protein>
<evidence type="ECO:0000313" key="2">
    <source>
        <dbReference type="EMBL" id="AWW13684.1"/>
    </source>
</evidence>
<dbReference type="RefSeq" id="YP_009504457.1">
    <property type="nucleotide sequence ID" value="NC_038215.1"/>
</dbReference>
<dbReference type="EMBL" id="MG601102">
    <property type="protein sequence ID" value="AWW13683.1"/>
    <property type="molecule type" value="Genomic_DNA"/>
</dbReference>
<proteinExistence type="predicted"/>